<evidence type="ECO:0000313" key="3">
    <source>
        <dbReference type="EMBL" id="MEK8089127.1"/>
    </source>
</evidence>
<name>A0ABU9D8D9_9PROT</name>
<reference evidence="3 4" key="1">
    <citation type="submission" date="2024-04" db="EMBL/GenBank/DDBJ databases">
        <authorList>
            <person name="Abashina T."/>
            <person name="Shaikin A."/>
        </authorList>
    </citation>
    <scope>NUCLEOTIDE SEQUENCE [LARGE SCALE GENOMIC DNA]</scope>
    <source>
        <strain evidence="3 4">AAFK</strain>
    </source>
</reference>
<evidence type="ECO:0000256" key="1">
    <source>
        <dbReference type="ARBA" id="ARBA00008984"/>
    </source>
</evidence>
<comment type="caution">
    <text evidence="3">The sequence shown here is derived from an EMBL/GenBank/DDBJ whole genome shotgun (WGS) entry which is preliminary data.</text>
</comment>
<protein>
    <submittedName>
        <fullName evidence="3">Sulfurtransferase TusA family protein</fullName>
    </submittedName>
</protein>
<gene>
    <name evidence="3" type="ORF">WOB96_05050</name>
</gene>
<dbReference type="Proteomes" id="UP001446205">
    <property type="component" value="Unassembled WGS sequence"/>
</dbReference>
<dbReference type="PANTHER" id="PTHR33279:SF2">
    <property type="entry name" value="SULFUR CARRIER PROTEIN TUSA"/>
    <property type="match status" value="1"/>
</dbReference>
<organism evidence="3 4">
    <name type="scientific">Thermithiobacillus plumbiphilus</name>
    <dbReference type="NCBI Taxonomy" id="1729899"/>
    <lineage>
        <taxon>Bacteria</taxon>
        <taxon>Pseudomonadati</taxon>
        <taxon>Pseudomonadota</taxon>
        <taxon>Acidithiobacillia</taxon>
        <taxon>Acidithiobacillales</taxon>
        <taxon>Thermithiobacillaceae</taxon>
        <taxon>Thermithiobacillus</taxon>
    </lineage>
</organism>
<evidence type="ECO:0000259" key="2">
    <source>
        <dbReference type="PROSITE" id="PS01148"/>
    </source>
</evidence>
<dbReference type="InterPro" id="IPR036868">
    <property type="entry name" value="TusA-like_sf"/>
</dbReference>
<accession>A0ABU9D8D9</accession>
<dbReference type="RefSeq" id="WP_341370193.1">
    <property type="nucleotide sequence ID" value="NZ_JBBPCO010000003.1"/>
</dbReference>
<dbReference type="CDD" id="cd00291">
    <property type="entry name" value="SirA_YedF_YeeD"/>
    <property type="match status" value="1"/>
</dbReference>
<keyword evidence="4" id="KW-1185">Reference proteome</keyword>
<comment type="similarity">
    <text evidence="1">Belongs to the sulfur carrier protein TusA family.</text>
</comment>
<proteinExistence type="inferred from homology"/>
<dbReference type="SUPFAM" id="SSF64307">
    <property type="entry name" value="SirA-like"/>
    <property type="match status" value="1"/>
</dbReference>
<sequence length="76" mass="8540">MQDPQILDARGATCPGPLMELIAHIKLMDVGEEVEVLTTDRGSATDIPIWLRKVGHECINMREDAGVYHIRVRKTK</sequence>
<dbReference type="EMBL" id="JBBPCO010000003">
    <property type="protein sequence ID" value="MEK8089127.1"/>
    <property type="molecule type" value="Genomic_DNA"/>
</dbReference>
<dbReference type="Pfam" id="PF01206">
    <property type="entry name" value="TusA"/>
    <property type="match status" value="1"/>
</dbReference>
<dbReference type="PANTHER" id="PTHR33279">
    <property type="entry name" value="SULFUR CARRIER PROTEIN YEDF-RELATED"/>
    <property type="match status" value="1"/>
</dbReference>
<dbReference type="PROSITE" id="PS01148">
    <property type="entry name" value="UPF0033"/>
    <property type="match status" value="1"/>
</dbReference>
<dbReference type="Gene3D" id="3.30.110.40">
    <property type="entry name" value="TusA-like domain"/>
    <property type="match status" value="1"/>
</dbReference>
<feature type="domain" description="UPF0033" evidence="2">
    <location>
        <begin position="7"/>
        <end position="31"/>
    </location>
</feature>
<dbReference type="InterPro" id="IPR001455">
    <property type="entry name" value="TusA-like"/>
</dbReference>
<evidence type="ECO:0000313" key="4">
    <source>
        <dbReference type="Proteomes" id="UP001446205"/>
    </source>
</evidence>